<feature type="compositionally biased region" description="Polar residues" evidence="1">
    <location>
        <begin position="1"/>
        <end position="20"/>
    </location>
</feature>
<reference evidence="2" key="1">
    <citation type="submission" date="2017-12" db="EMBL/GenBank/DDBJ databases">
        <title>High-resolution comparative analysis of great ape genomes.</title>
        <authorList>
            <person name="Pollen A."/>
            <person name="Hastie A."/>
            <person name="Hormozdiari F."/>
            <person name="Dougherty M."/>
            <person name="Liu R."/>
            <person name="Chaisson M."/>
            <person name="Hoppe E."/>
            <person name="Hill C."/>
            <person name="Pang A."/>
            <person name="Hillier L."/>
            <person name="Baker C."/>
            <person name="Armstrong J."/>
            <person name="Shendure J."/>
            <person name="Paten B."/>
            <person name="Wilson R."/>
            <person name="Chao H."/>
            <person name="Schneider V."/>
            <person name="Ventura M."/>
            <person name="Kronenberg Z."/>
            <person name="Murali S."/>
            <person name="Gordon D."/>
            <person name="Cantsilieris S."/>
            <person name="Munson K."/>
            <person name="Nelson B."/>
            <person name="Raja A."/>
            <person name="Underwood J."/>
            <person name="Diekhans M."/>
            <person name="Fiddes I."/>
            <person name="Haussler D."/>
            <person name="Eichler E."/>
        </authorList>
    </citation>
    <scope>NUCLEOTIDE SEQUENCE [LARGE SCALE GENOMIC DNA]</scope>
    <source>
        <strain evidence="2">Susie</strain>
    </source>
</reference>
<evidence type="ECO:0000313" key="2">
    <source>
        <dbReference type="EMBL" id="PNJ28430.1"/>
    </source>
</evidence>
<name>A0A2J8T5Z4_PONAB</name>
<comment type="caution">
    <text evidence="2">The sequence shown here is derived from an EMBL/GenBank/DDBJ whole genome shotgun (WGS) entry which is preliminary data.</text>
</comment>
<sequence length="93" mass="10771">MSHDYSTVPQPGQQSKTLSQIKKKKKKKRARHSGLRLLSQHFGRPRLADRLRPGVWNQRGQHSKTLSLLKIHKLVKTGTTGARHHTWLIFVFL</sequence>
<feature type="region of interest" description="Disordered" evidence="1">
    <location>
        <begin position="1"/>
        <end position="35"/>
    </location>
</feature>
<evidence type="ECO:0000256" key="1">
    <source>
        <dbReference type="SAM" id="MobiDB-lite"/>
    </source>
</evidence>
<dbReference type="AlphaFoldDB" id="A0A2J8T5Z4"/>
<proteinExistence type="predicted"/>
<organism evidence="2">
    <name type="scientific">Pongo abelii</name>
    <name type="common">Sumatran orangutan</name>
    <name type="synonym">Pongo pygmaeus abelii</name>
    <dbReference type="NCBI Taxonomy" id="9601"/>
    <lineage>
        <taxon>Eukaryota</taxon>
        <taxon>Metazoa</taxon>
        <taxon>Chordata</taxon>
        <taxon>Craniata</taxon>
        <taxon>Vertebrata</taxon>
        <taxon>Euteleostomi</taxon>
        <taxon>Mammalia</taxon>
        <taxon>Eutheria</taxon>
        <taxon>Euarchontoglires</taxon>
        <taxon>Primates</taxon>
        <taxon>Haplorrhini</taxon>
        <taxon>Catarrhini</taxon>
        <taxon>Hominidae</taxon>
        <taxon>Pongo</taxon>
    </lineage>
</organism>
<feature type="compositionally biased region" description="Basic residues" evidence="1">
    <location>
        <begin position="21"/>
        <end position="34"/>
    </location>
</feature>
<accession>A0A2J8T5Z4</accession>
<gene>
    <name evidence="2" type="ORF">CR201_G0037374</name>
</gene>
<dbReference type="EMBL" id="NDHI03003519">
    <property type="protein sequence ID" value="PNJ28430.1"/>
    <property type="molecule type" value="Genomic_DNA"/>
</dbReference>
<protein>
    <submittedName>
        <fullName evidence="2">PGPEP1 isoform 1</fullName>
    </submittedName>
</protein>